<protein>
    <submittedName>
        <fullName evidence="2">Uncharacterized protein</fullName>
    </submittedName>
</protein>
<accession>A0A4R2GJV5</accession>
<proteinExistence type="predicted"/>
<dbReference type="EMBL" id="SLWK01000007">
    <property type="protein sequence ID" value="TCO07690.1"/>
    <property type="molecule type" value="Genomic_DNA"/>
</dbReference>
<keyword evidence="1" id="KW-0472">Membrane</keyword>
<dbReference type="Proteomes" id="UP000295221">
    <property type="component" value="Unassembled WGS sequence"/>
</dbReference>
<feature type="transmembrane region" description="Helical" evidence="1">
    <location>
        <begin position="136"/>
        <end position="161"/>
    </location>
</feature>
<comment type="caution">
    <text evidence="2">The sequence shown here is derived from an EMBL/GenBank/DDBJ whole genome shotgun (WGS) entry which is preliminary data.</text>
</comment>
<evidence type="ECO:0000256" key="1">
    <source>
        <dbReference type="SAM" id="Phobius"/>
    </source>
</evidence>
<keyword evidence="1" id="KW-0812">Transmembrane</keyword>
<feature type="transmembrane region" description="Helical" evidence="1">
    <location>
        <begin position="82"/>
        <end position="105"/>
    </location>
</feature>
<dbReference type="AlphaFoldDB" id="A0A4R2GJV5"/>
<dbReference type="RefSeq" id="WP_132434013.1">
    <property type="nucleotide sequence ID" value="NZ_SLWK01000007.1"/>
</dbReference>
<feature type="transmembrane region" description="Helical" evidence="1">
    <location>
        <begin position="181"/>
        <end position="205"/>
    </location>
</feature>
<feature type="transmembrane region" description="Helical" evidence="1">
    <location>
        <begin position="111"/>
        <end position="129"/>
    </location>
</feature>
<keyword evidence="1" id="KW-1133">Transmembrane helix</keyword>
<sequence length="227" mass="25051">MTRNEQLQFCKVCQHRQMDMKQGLLCSLTGNIATFTSTCGDFNLDEKVKTTPQVELEPLTPGDVIHRITPEQYARLKSEQNLAFGIYAGVIAGFLGAVAWGAIAAATGFQIGWLALGIGFGVGFAVRTFGNGIEPVFGAVGAIISLFSVFWGKFFALMAIIAKMQDVNVLDLIFGFDYRLLPQLMSATFSFMDIVFYGLALYAGFKYSIRTFNDQDIKKIRADKSLY</sequence>
<name>A0A4R2GJV5_9BACT</name>
<keyword evidence="3" id="KW-1185">Reference proteome</keyword>
<evidence type="ECO:0000313" key="3">
    <source>
        <dbReference type="Proteomes" id="UP000295221"/>
    </source>
</evidence>
<reference evidence="2 3" key="1">
    <citation type="submission" date="2019-03" db="EMBL/GenBank/DDBJ databases">
        <title>Genomic Encyclopedia of Type Strains, Phase IV (KMG-IV): sequencing the most valuable type-strain genomes for metagenomic binning, comparative biology and taxonomic classification.</title>
        <authorList>
            <person name="Goeker M."/>
        </authorList>
    </citation>
    <scope>NUCLEOTIDE SEQUENCE [LARGE SCALE GENOMIC DNA]</scope>
    <source>
        <strain evidence="2 3">DSM 24179</strain>
    </source>
</reference>
<gene>
    <name evidence="2" type="ORF">EV194_10774</name>
</gene>
<organism evidence="2 3">
    <name type="scientific">Natronoflexus pectinivorans</name>
    <dbReference type="NCBI Taxonomy" id="682526"/>
    <lineage>
        <taxon>Bacteria</taxon>
        <taxon>Pseudomonadati</taxon>
        <taxon>Bacteroidota</taxon>
        <taxon>Bacteroidia</taxon>
        <taxon>Marinilabiliales</taxon>
        <taxon>Marinilabiliaceae</taxon>
        <taxon>Natronoflexus</taxon>
    </lineage>
</organism>
<dbReference type="OrthoDB" id="762068at2"/>
<evidence type="ECO:0000313" key="2">
    <source>
        <dbReference type="EMBL" id="TCO07690.1"/>
    </source>
</evidence>